<sequence>MKMILVLMLALSLGGGAAGQHCSGVPSLPVEVACREACATRLMYDMCMDTLGEKFDHDPSHSVAVTAYALLAAQRAVESYAVTVAKASELLRDGSLGGDERTAYQVCVLEYGYAKQSMDNVAEDLLPPCSFGELRQEYMNGLMDLESCRDRVLRLTDSPLNAMNLVDRNNALLAYFLGQLLSI</sequence>
<keyword evidence="2" id="KW-1185">Reference proteome</keyword>
<evidence type="ECO:0000313" key="1">
    <source>
        <dbReference type="EnsemblPlants" id="AVESA.00010b.r2.7AG1241010.1.CDS.1"/>
    </source>
</evidence>
<reference evidence="1" key="1">
    <citation type="submission" date="2021-05" db="EMBL/GenBank/DDBJ databases">
        <authorList>
            <person name="Scholz U."/>
            <person name="Mascher M."/>
            <person name="Fiebig A."/>
        </authorList>
    </citation>
    <scope>NUCLEOTIDE SEQUENCE [LARGE SCALE GENOMIC DNA]</scope>
</reference>
<protein>
    <submittedName>
        <fullName evidence="1">Uncharacterized protein</fullName>
    </submittedName>
</protein>
<reference evidence="1" key="2">
    <citation type="submission" date="2025-09" db="UniProtKB">
        <authorList>
            <consortium name="EnsemblPlants"/>
        </authorList>
    </citation>
    <scope>IDENTIFICATION</scope>
</reference>
<proteinExistence type="predicted"/>
<evidence type="ECO:0000313" key="2">
    <source>
        <dbReference type="Proteomes" id="UP001732700"/>
    </source>
</evidence>
<dbReference type="Proteomes" id="UP001732700">
    <property type="component" value="Chromosome 7A"/>
</dbReference>
<dbReference type="EnsemblPlants" id="AVESA.00010b.r2.7AG1241010.1">
    <property type="protein sequence ID" value="AVESA.00010b.r2.7AG1241010.1.CDS.1"/>
    <property type="gene ID" value="AVESA.00010b.r2.7AG1241010"/>
</dbReference>
<organism evidence="1 2">
    <name type="scientific">Avena sativa</name>
    <name type="common">Oat</name>
    <dbReference type="NCBI Taxonomy" id="4498"/>
    <lineage>
        <taxon>Eukaryota</taxon>
        <taxon>Viridiplantae</taxon>
        <taxon>Streptophyta</taxon>
        <taxon>Embryophyta</taxon>
        <taxon>Tracheophyta</taxon>
        <taxon>Spermatophyta</taxon>
        <taxon>Magnoliopsida</taxon>
        <taxon>Liliopsida</taxon>
        <taxon>Poales</taxon>
        <taxon>Poaceae</taxon>
        <taxon>BOP clade</taxon>
        <taxon>Pooideae</taxon>
        <taxon>Poodae</taxon>
        <taxon>Poeae</taxon>
        <taxon>Poeae Chloroplast Group 1 (Aveneae type)</taxon>
        <taxon>Aveninae</taxon>
        <taxon>Avena</taxon>
    </lineage>
</organism>
<accession>A0ACD5ZVM4</accession>
<name>A0ACD5ZVM4_AVESA</name>